<sequence>MRHRDRSVTLNPAVAQVLTYLAALPLERVGEIHLAGFHRETDSLGDPLLIDSHGSAVDAAVCRPCGWRCIHR</sequence>
<geneLocation type="plasmid" evidence="2">
    <name>pts417</name>
</geneLocation>
<keyword evidence="1" id="KW-0614">Plasmid</keyword>
<dbReference type="InterPro" id="IPR007801">
    <property type="entry name" value="MbnB/TglH/ChrH"/>
</dbReference>
<dbReference type="KEGG" id="tsy:THSYN_30635"/>
<protein>
    <submittedName>
        <fullName evidence="1">Uncharacterized protein</fullName>
    </submittedName>
</protein>
<evidence type="ECO:0000313" key="1">
    <source>
        <dbReference type="EMBL" id="AUB85265.1"/>
    </source>
</evidence>
<organism evidence="1 2">
    <name type="scientific">Candidatus Thiodictyon syntrophicum</name>
    <dbReference type="NCBI Taxonomy" id="1166950"/>
    <lineage>
        <taxon>Bacteria</taxon>
        <taxon>Pseudomonadati</taxon>
        <taxon>Pseudomonadota</taxon>
        <taxon>Gammaproteobacteria</taxon>
        <taxon>Chromatiales</taxon>
        <taxon>Chromatiaceae</taxon>
        <taxon>Thiodictyon</taxon>
    </lineage>
</organism>
<reference evidence="1 2" key="1">
    <citation type="submission" date="2017-03" db="EMBL/GenBank/DDBJ databases">
        <title>Complete genome sequence of Candidatus 'Thiodictyon syntrophicum' sp. nov. strain Cad16T, a photolithoautotroph purple sulfur bacterium isolated from an alpine meromictic lake.</title>
        <authorList>
            <person name="Luedin S.M."/>
            <person name="Pothier J.F."/>
            <person name="Danza F."/>
            <person name="Storelli N."/>
            <person name="Wittwer M."/>
            <person name="Tonolla M."/>
        </authorList>
    </citation>
    <scope>NUCLEOTIDE SEQUENCE [LARGE SCALE GENOMIC DNA]</scope>
    <source>
        <strain evidence="1 2">Cad16T</strain>
        <plasmid evidence="2">Plasmid pts417</plasmid>
    </source>
</reference>
<dbReference type="OrthoDB" id="9763101at2"/>
<keyword evidence="2" id="KW-1185">Reference proteome</keyword>
<dbReference type="Pfam" id="PF05114">
    <property type="entry name" value="MbnB_TglH_ChrH"/>
    <property type="match status" value="1"/>
</dbReference>
<dbReference type="Gene3D" id="3.20.20.150">
    <property type="entry name" value="Divalent-metal-dependent TIM barrel enzymes"/>
    <property type="match status" value="1"/>
</dbReference>
<dbReference type="AlphaFoldDB" id="A0A2K8UIA2"/>
<name>A0A2K8UIA2_9GAMM</name>
<accession>A0A2K8UIA2</accession>
<evidence type="ECO:0000313" key="2">
    <source>
        <dbReference type="Proteomes" id="UP000232638"/>
    </source>
</evidence>
<proteinExistence type="predicted"/>
<dbReference type="EMBL" id="CP020371">
    <property type="protein sequence ID" value="AUB85265.1"/>
    <property type="molecule type" value="Genomic_DNA"/>
</dbReference>
<dbReference type="Proteomes" id="UP000232638">
    <property type="component" value="Plasmid pTs417"/>
</dbReference>
<gene>
    <name evidence="1" type="ORF">THSYN_30635</name>
</gene>